<evidence type="ECO:0000256" key="2">
    <source>
        <dbReference type="ARBA" id="ARBA00004123"/>
    </source>
</evidence>
<dbReference type="InterPro" id="IPR013763">
    <property type="entry name" value="Cyclin-like_dom"/>
</dbReference>
<dbReference type="InterPro" id="IPR018225">
    <property type="entry name" value="Transaldolase_AS"/>
</dbReference>
<dbReference type="Gene3D" id="1.10.472.10">
    <property type="entry name" value="Cyclin-like"/>
    <property type="match status" value="2"/>
</dbReference>
<dbReference type="GO" id="GO:0005634">
    <property type="term" value="C:nucleus"/>
    <property type="evidence" value="ECO:0007669"/>
    <property type="project" value="UniProtKB-SubCell"/>
</dbReference>
<gene>
    <name evidence="19" type="ORF">HPP92_009801</name>
</gene>
<dbReference type="InterPro" id="IPR013785">
    <property type="entry name" value="Aldolase_TIM"/>
</dbReference>
<protein>
    <recommendedName>
        <fullName evidence="21">Transaldolase</fullName>
    </recommendedName>
</protein>
<organism evidence="19 20">
    <name type="scientific">Vanilla planifolia</name>
    <name type="common">Vanilla</name>
    <dbReference type="NCBI Taxonomy" id="51239"/>
    <lineage>
        <taxon>Eukaryota</taxon>
        <taxon>Viridiplantae</taxon>
        <taxon>Streptophyta</taxon>
        <taxon>Embryophyta</taxon>
        <taxon>Tracheophyta</taxon>
        <taxon>Spermatophyta</taxon>
        <taxon>Magnoliopsida</taxon>
        <taxon>Liliopsida</taxon>
        <taxon>Asparagales</taxon>
        <taxon>Orchidaceae</taxon>
        <taxon>Vanilloideae</taxon>
        <taxon>Vanilleae</taxon>
        <taxon>Vanilla</taxon>
    </lineage>
</organism>
<feature type="domain" description="Cyclin-like" evidence="17">
    <location>
        <begin position="505"/>
        <end position="620"/>
    </location>
</feature>
<dbReference type="NCBIfam" id="TIGR00876">
    <property type="entry name" value="tal_mycobact"/>
    <property type="match status" value="1"/>
</dbReference>
<dbReference type="CDD" id="cd00955">
    <property type="entry name" value="Transaldolase_like"/>
    <property type="match status" value="1"/>
</dbReference>
<evidence type="ECO:0000256" key="1">
    <source>
        <dbReference type="ARBA" id="ARBA00003518"/>
    </source>
</evidence>
<evidence type="ECO:0000259" key="18">
    <source>
        <dbReference type="SMART" id="SM01368"/>
    </source>
</evidence>
<keyword evidence="9" id="KW-0805">Transcription regulation</keyword>
<dbReference type="GO" id="GO:0000977">
    <property type="term" value="F:RNA polymerase II transcription regulatory region sequence-specific DNA binding"/>
    <property type="evidence" value="ECO:0007669"/>
    <property type="project" value="TreeGrafter"/>
</dbReference>
<dbReference type="Proteomes" id="UP000636800">
    <property type="component" value="Unassembled WGS sequence"/>
</dbReference>
<keyword evidence="10" id="KW-0804">Transcription</keyword>
<dbReference type="SMART" id="SM00385">
    <property type="entry name" value="CYCLIN"/>
    <property type="match status" value="1"/>
</dbReference>
<dbReference type="GO" id="GO:0004801">
    <property type="term" value="F:transaldolase activity"/>
    <property type="evidence" value="ECO:0007669"/>
    <property type="project" value="UniProtKB-EC"/>
</dbReference>
<evidence type="ECO:0008006" key="21">
    <source>
        <dbReference type="Google" id="ProtNLM"/>
    </source>
</evidence>
<keyword evidence="7" id="KW-0678">Repressor</keyword>
<dbReference type="AlphaFoldDB" id="A0A835V536"/>
<evidence type="ECO:0000256" key="13">
    <source>
        <dbReference type="ARBA" id="ARBA00023306"/>
    </source>
</evidence>
<evidence type="ECO:0000256" key="14">
    <source>
        <dbReference type="ARBA" id="ARBA00025018"/>
    </source>
</evidence>
<dbReference type="GO" id="GO:0006357">
    <property type="term" value="P:regulation of transcription by RNA polymerase II"/>
    <property type="evidence" value="ECO:0007669"/>
    <property type="project" value="InterPro"/>
</dbReference>
<reference evidence="19 20" key="1">
    <citation type="journal article" date="2020" name="Nat. Food">
        <title>A phased Vanilla planifolia genome enables genetic improvement of flavour and production.</title>
        <authorList>
            <person name="Hasing T."/>
            <person name="Tang H."/>
            <person name="Brym M."/>
            <person name="Khazi F."/>
            <person name="Huang T."/>
            <person name="Chambers A.H."/>
        </authorList>
    </citation>
    <scope>NUCLEOTIDE SEQUENCE [LARGE SCALE GENOMIC DNA]</scope>
    <source>
        <tissue evidence="19">Leaf</tissue>
    </source>
</reference>
<evidence type="ECO:0000256" key="10">
    <source>
        <dbReference type="ARBA" id="ARBA00023163"/>
    </source>
</evidence>
<name>A0A835V536_VANPL</name>
<dbReference type="GO" id="GO:0030154">
    <property type="term" value="P:cell differentiation"/>
    <property type="evidence" value="ECO:0007669"/>
    <property type="project" value="TreeGrafter"/>
</dbReference>
<evidence type="ECO:0000259" key="17">
    <source>
        <dbReference type="SMART" id="SM00385"/>
    </source>
</evidence>
<dbReference type="GO" id="GO:0006098">
    <property type="term" value="P:pentose-phosphate shunt"/>
    <property type="evidence" value="ECO:0007669"/>
    <property type="project" value="UniProtKB-UniPathway"/>
</dbReference>
<sequence length="1203" mass="133570">MLNNFPVLAVPIVPWYTEQVLQKEHITSFSRLVIGAVGRQLVSNDGDYVSDYHHFGWLLFLVLRAHALSCCQDLVTCTYALVSVLAILILHVPTSLRKFSISDFPLLDKKSDKGVDLLAFLCQTYNVLEDELRRMMKIVSSVLVDVLKRKPSHALENSLISLYGSGTDDLYFEDLLDEKSLLSHLLFLNKDYELITGKVELDERMFLNIEEHHGAFNSPKKLKTNAIAFYPAASPVKGNYICNPLVAELTPVSCTMTAAKWLREVISPFPPKPSSVLLHFLVSKDCDLLSTVTHRANIILEAIFPGHSGERCIAGGLQGANLMESAWAEHRKLESIKLYYRVLETIYACLLVQQNWFWLHKTATMMFPAVLEKTGITAFDLNLSAEINKLGLLAEPMPSLDAIVLHNNIPSGRIQSVSSQVHGASLDSRSPKRLCSENRGPAEQNFLTSPIKENLITFHSPRPKFPSLQSAFASPACRNPSTGGETCAEAGISIFFSKILKLAAIRIKSLCERLGLPQQTLEHVYFLVQQILNQRTSLFFNRHIDQLILCSIYGVNKISNLDLTFKTIIYHYRKQPQCRTQVFRSVYWSSNQNLKKGQEYVDIITFYNVVFIPSVKPLLMELSSSKLERSYSIAQDKNSSNGNIPESPQLSTFPNLPDMSPKKVSAAHNVYVSPLRQSKMDALLAPSSKSYYACVGESTHAFQSPSKDLMVINNRLNGGTGRRIGGRLNFDMVSDSVVAGSLCPQNGSSASSAPARRTIIWDIVILRSKDYIPRFKLDGARGVRCSQEGNGSTTKRTTLHDLYESQGQSPWYDNLCRPVTDLLPLIASGVRGVTSNPTRTTLHDLYESQGQSPWYDNLCRPVTDLLPLIASGVRGVTSNPTIFQKAISSSNAYDEQFRQLIASGKDIESAYWELVIKDIQDACKLFESIYDETDGGDGYVSVEVSPRLANDTDGTIEAAKWLHKVVNRPNVYIKIPATADCVPSIKEVISNGISVNVTLIFSIARYEAVIDAYLDGLEASGLSDLSRVTSVASFFVSRVDTLVDKLLEKIGTPEALNLRGKAAVAQATLAYKLYQKKFSGPRWEVLVKKGAKKQRLLWASTSVKNPAYPDTLYVDPLIGPDTVSTMPDQALQAFIDHGTVSRTIDANVSEAEGVYNALEKLGIDWNEVGSRLELEGVDSFKKSFESLLLSLQEKADALKLLSR</sequence>
<dbReference type="Pfam" id="PF01857">
    <property type="entry name" value="RB_B"/>
    <property type="match status" value="1"/>
</dbReference>
<keyword evidence="20" id="KW-1185">Reference proteome</keyword>
<dbReference type="GO" id="GO:0005667">
    <property type="term" value="C:transcription regulator complex"/>
    <property type="evidence" value="ECO:0007669"/>
    <property type="project" value="TreeGrafter"/>
</dbReference>
<dbReference type="FunFam" id="1.10.472.10:FF:000067">
    <property type="entry name" value="Retinoblastoma-related protein 1"/>
    <property type="match status" value="1"/>
</dbReference>
<dbReference type="InterPro" id="IPR036915">
    <property type="entry name" value="Cyclin-like_sf"/>
</dbReference>
<comment type="function">
    <text evidence="1">Transaldolase is important for the balance of metabolites in the pentose-phosphate pathway.</text>
</comment>
<keyword evidence="12" id="KW-0704">Schiff base</keyword>
<evidence type="ECO:0000256" key="9">
    <source>
        <dbReference type="ARBA" id="ARBA00023015"/>
    </source>
</evidence>
<dbReference type="OrthoDB" id="803219at2759"/>
<evidence type="ECO:0000313" key="19">
    <source>
        <dbReference type="EMBL" id="KAG0485722.1"/>
    </source>
</evidence>
<dbReference type="Pfam" id="PF00923">
    <property type="entry name" value="TAL_FSA"/>
    <property type="match status" value="1"/>
</dbReference>
<comment type="subcellular location">
    <subcellularLocation>
        <location evidence="3">Cytoplasm</location>
    </subcellularLocation>
    <subcellularLocation>
        <location evidence="2">Nucleus</location>
    </subcellularLocation>
</comment>
<comment type="caution">
    <text evidence="19">The sequence shown here is derived from an EMBL/GenBank/DDBJ whole genome shotgun (WGS) entry which is preliminary data.</text>
</comment>
<dbReference type="PANTHER" id="PTHR13742">
    <property type="entry name" value="RETINOBLASTOMA-ASSOCIATED PROTEIN RB -RELATED"/>
    <property type="match status" value="1"/>
</dbReference>
<dbReference type="InterPro" id="IPR001585">
    <property type="entry name" value="TAL/FSA"/>
</dbReference>
<dbReference type="HAMAP" id="MF_00493">
    <property type="entry name" value="Transaldolase_2"/>
    <property type="match status" value="1"/>
</dbReference>
<keyword evidence="13" id="KW-0131">Cell cycle</keyword>
<dbReference type="Gene3D" id="1.10.472.140">
    <property type="match status" value="1"/>
</dbReference>
<evidence type="ECO:0000256" key="4">
    <source>
        <dbReference type="ARBA" id="ARBA00008426"/>
    </source>
</evidence>
<proteinExistence type="inferred from homology"/>
<dbReference type="EMBL" id="JADCNL010000004">
    <property type="protein sequence ID" value="KAG0485722.1"/>
    <property type="molecule type" value="Genomic_DNA"/>
</dbReference>
<dbReference type="InterPro" id="IPR002719">
    <property type="entry name" value="RB_B"/>
</dbReference>
<comment type="function">
    <text evidence="14">Regulator of biological processes that recruits a histone deacetylase to control gene transcription. May play a role in the entry into mitosis, negatively regulating the cell proliferation. Formation of stable complexes with geminiviridae replication-associated proteins may create a cellular environment which favors viral DNA replication.</text>
</comment>
<evidence type="ECO:0000256" key="15">
    <source>
        <dbReference type="ARBA" id="ARBA00048810"/>
    </source>
</evidence>
<dbReference type="FunFam" id="3.20.20.70:FF:000174">
    <property type="entry name" value="Transaldolase type"/>
    <property type="match status" value="1"/>
</dbReference>
<dbReference type="PANTHER" id="PTHR13742:SF17">
    <property type="entry name" value="RE32990P-RELATED"/>
    <property type="match status" value="1"/>
</dbReference>
<dbReference type="InterPro" id="IPR002720">
    <property type="entry name" value="RB_A"/>
</dbReference>
<dbReference type="SMART" id="SM01368">
    <property type="entry name" value="RB_A"/>
    <property type="match status" value="1"/>
</dbReference>
<evidence type="ECO:0000256" key="3">
    <source>
        <dbReference type="ARBA" id="ARBA00004496"/>
    </source>
</evidence>
<accession>A0A835V536</accession>
<dbReference type="Pfam" id="PF11934">
    <property type="entry name" value="DUF3452"/>
    <property type="match status" value="1"/>
</dbReference>
<dbReference type="Gene3D" id="3.20.20.70">
    <property type="entry name" value="Aldolase class I"/>
    <property type="match status" value="1"/>
</dbReference>
<comment type="similarity">
    <text evidence="5">Belongs to the retinoblastoma protein (RB) family.</text>
</comment>
<keyword evidence="8" id="KW-0808">Transferase</keyword>
<dbReference type="GO" id="GO:0000785">
    <property type="term" value="C:chromatin"/>
    <property type="evidence" value="ECO:0007669"/>
    <property type="project" value="TreeGrafter"/>
</dbReference>
<evidence type="ECO:0000256" key="6">
    <source>
        <dbReference type="ARBA" id="ARBA00022490"/>
    </source>
</evidence>
<comment type="similarity">
    <text evidence="4">Belongs to the transaldolase family. Type 2 subfamily.</text>
</comment>
<keyword evidence="6" id="KW-0963">Cytoplasm</keyword>
<feature type="region of interest" description="Disordered" evidence="16">
    <location>
        <begin position="634"/>
        <end position="658"/>
    </location>
</feature>
<evidence type="ECO:0000256" key="12">
    <source>
        <dbReference type="ARBA" id="ARBA00023270"/>
    </source>
</evidence>
<feature type="compositionally biased region" description="Polar residues" evidence="16">
    <location>
        <begin position="634"/>
        <end position="654"/>
    </location>
</feature>
<evidence type="ECO:0000313" key="20">
    <source>
        <dbReference type="Proteomes" id="UP000636800"/>
    </source>
</evidence>
<evidence type="ECO:0000256" key="8">
    <source>
        <dbReference type="ARBA" id="ARBA00022679"/>
    </source>
</evidence>
<feature type="domain" description="Retinoblastoma-associated protein A-box" evidence="18">
    <location>
        <begin position="250"/>
        <end position="400"/>
    </location>
</feature>
<dbReference type="SUPFAM" id="SSF47954">
    <property type="entry name" value="Cyclin-like"/>
    <property type="match status" value="2"/>
</dbReference>
<dbReference type="GO" id="GO:0005975">
    <property type="term" value="P:carbohydrate metabolic process"/>
    <property type="evidence" value="ECO:0007669"/>
    <property type="project" value="InterPro"/>
</dbReference>
<dbReference type="InterPro" id="IPR028309">
    <property type="entry name" value="RB_fam"/>
</dbReference>
<dbReference type="GO" id="GO:0005737">
    <property type="term" value="C:cytoplasm"/>
    <property type="evidence" value="ECO:0007669"/>
    <property type="project" value="UniProtKB-SubCell"/>
</dbReference>
<dbReference type="InterPro" id="IPR024599">
    <property type="entry name" value="RB_N"/>
</dbReference>
<dbReference type="PROSITE" id="PS01054">
    <property type="entry name" value="TRANSALDOLASE_1"/>
    <property type="match status" value="1"/>
</dbReference>
<comment type="catalytic activity">
    <reaction evidence="15">
        <text>D-sedoheptulose 7-phosphate + D-glyceraldehyde 3-phosphate = D-erythrose 4-phosphate + beta-D-fructose 6-phosphate</text>
        <dbReference type="Rhea" id="RHEA:17053"/>
        <dbReference type="ChEBI" id="CHEBI:16897"/>
        <dbReference type="ChEBI" id="CHEBI:57483"/>
        <dbReference type="ChEBI" id="CHEBI:57634"/>
        <dbReference type="ChEBI" id="CHEBI:59776"/>
        <dbReference type="EC" id="2.2.1.2"/>
    </reaction>
</comment>
<dbReference type="Pfam" id="PF01858">
    <property type="entry name" value="RB_A"/>
    <property type="match status" value="1"/>
</dbReference>
<dbReference type="UniPathway" id="UPA00115">
    <property type="reaction ID" value="UER00414"/>
</dbReference>
<dbReference type="GO" id="GO:2000134">
    <property type="term" value="P:negative regulation of G1/S transition of mitotic cell cycle"/>
    <property type="evidence" value="ECO:0007669"/>
    <property type="project" value="TreeGrafter"/>
</dbReference>
<dbReference type="NCBIfam" id="NF002881">
    <property type="entry name" value="PRK03343.1"/>
    <property type="match status" value="1"/>
</dbReference>
<dbReference type="InterPro" id="IPR004732">
    <property type="entry name" value="Transaldolase_2"/>
</dbReference>
<keyword evidence="11" id="KW-0539">Nucleus</keyword>
<dbReference type="SUPFAM" id="SSF51569">
    <property type="entry name" value="Aldolase"/>
    <property type="match status" value="1"/>
</dbReference>
<evidence type="ECO:0000256" key="5">
    <source>
        <dbReference type="ARBA" id="ARBA00009475"/>
    </source>
</evidence>
<evidence type="ECO:0000256" key="16">
    <source>
        <dbReference type="SAM" id="MobiDB-lite"/>
    </source>
</evidence>
<evidence type="ECO:0000256" key="11">
    <source>
        <dbReference type="ARBA" id="ARBA00023242"/>
    </source>
</evidence>
<evidence type="ECO:0000256" key="7">
    <source>
        <dbReference type="ARBA" id="ARBA00022491"/>
    </source>
</evidence>